<sequence length="85" mass="9570">MGSQSWFMMVLVMMMVVQLGSCNQLSGRCEEIYVVGEGETLHSISDKCQDPFIVEHNPQIVQDSDVYPGLVIRITPPPISRKLLF</sequence>
<accession>A0AAF1AWZ8</accession>
<dbReference type="EMBL" id="CP093346">
    <property type="protein sequence ID" value="WOG95385.1"/>
    <property type="molecule type" value="Genomic_DNA"/>
</dbReference>
<feature type="signal peptide" evidence="1">
    <location>
        <begin position="1"/>
        <end position="22"/>
    </location>
</feature>
<keyword evidence="1" id="KW-0732">Signal</keyword>
<evidence type="ECO:0008006" key="4">
    <source>
        <dbReference type="Google" id="ProtNLM"/>
    </source>
</evidence>
<reference evidence="2" key="1">
    <citation type="journal article" date="2016" name="Nat. Genet.">
        <title>A high-quality carrot genome assembly provides new insights into carotenoid accumulation and asterid genome evolution.</title>
        <authorList>
            <person name="Iorizzo M."/>
            <person name="Ellison S."/>
            <person name="Senalik D."/>
            <person name="Zeng P."/>
            <person name="Satapoomin P."/>
            <person name="Huang J."/>
            <person name="Bowman M."/>
            <person name="Iovene M."/>
            <person name="Sanseverino W."/>
            <person name="Cavagnaro P."/>
            <person name="Yildiz M."/>
            <person name="Macko-Podgorni A."/>
            <person name="Moranska E."/>
            <person name="Grzebelus E."/>
            <person name="Grzebelus D."/>
            <person name="Ashrafi H."/>
            <person name="Zheng Z."/>
            <person name="Cheng S."/>
            <person name="Spooner D."/>
            <person name="Van Deynze A."/>
            <person name="Simon P."/>
        </authorList>
    </citation>
    <scope>NUCLEOTIDE SEQUENCE</scope>
    <source>
        <tissue evidence="2">Leaf</tissue>
    </source>
</reference>
<dbReference type="InterPro" id="IPR036779">
    <property type="entry name" value="LysM_dom_sf"/>
</dbReference>
<keyword evidence="3" id="KW-1185">Reference proteome</keyword>
<feature type="chain" id="PRO_5042194505" description="LysM domain-containing protein" evidence="1">
    <location>
        <begin position="23"/>
        <end position="85"/>
    </location>
</feature>
<evidence type="ECO:0000256" key="1">
    <source>
        <dbReference type="SAM" id="SignalP"/>
    </source>
</evidence>
<name>A0AAF1AWZ8_DAUCS</name>
<evidence type="ECO:0000313" key="2">
    <source>
        <dbReference type="EMBL" id="WOG95385.1"/>
    </source>
</evidence>
<organism evidence="2 3">
    <name type="scientific">Daucus carota subsp. sativus</name>
    <name type="common">Carrot</name>
    <dbReference type="NCBI Taxonomy" id="79200"/>
    <lineage>
        <taxon>Eukaryota</taxon>
        <taxon>Viridiplantae</taxon>
        <taxon>Streptophyta</taxon>
        <taxon>Embryophyta</taxon>
        <taxon>Tracheophyta</taxon>
        <taxon>Spermatophyta</taxon>
        <taxon>Magnoliopsida</taxon>
        <taxon>eudicotyledons</taxon>
        <taxon>Gunneridae</taxon>
        <taxon>Pentapetalae</taxon>
        <taxon>asterids</taxon>
        <taxon>campanulids</taxon>
        <taxon>Apiales</taxon>
        <taxon>Apiaceae</taxon>
        <taxon>Apioideae</taxon>
        <taxon>Scandiceae</taxon>
        <taxon>Daucinae</taxon>
        <taxon>Daucus</taxon>
        <taxon>Daucus sect. Daucus</taxon>
    </lineage>
</organism>
<reference evidence="2" key="2">
    <citation type="submission" date="2022-03" db="EMBL/GenBank/DDBJ databases">
        <title>Draft title - Genomic analysis of global carrot germplasm unveils the trajectory of domestication and the origin of high carotenoid orange carrot.</title>
        <authorList>
            <person name="Iorizzo M."/>
            <person name="Ellison S."/>
            <person name="Senalik D."/>
            <person name="Macko-Podgorni A."/>
            <person name="Grzebelus D."/>
            <person name="Bostan H."/>
            <person name="Rolling W."/>
            <person name="Curaba J."/>
            <person name="Simon P."/>
        </authorList>
    </citation>
    <scope>NUCLEOTIDE SEQUENCE</scope>
    <source>
        <tissue evidence="2">Leaf</tissue>
    </source>
</reference>
<evidence type="ECO:0000313" key="3">
    <source>
        <dbReference type="Proteomes" id="UP000077755"/>
    </source>
</evidence>
<dbReference type="PANTHER" id="PTHR33648">
    <property type="entry name" value="EMBRYO SAC 1"/>
    <property type="match status" value="1"/>
</dbReference>
<gene>
    <name evidence="2" type="ORF">DCAR_0414701</name>
</gene>
<dbReference type="Proteomes" id="UP000077755">
    <property type="component" value="Chromosome 4"/>
</dbReference>
<dbReference type="CDD" id="cd00118">
    <property type="entry name" value="LysM"/>
    <property type="match status" value="1"/>
</dbReference>
<dbReference type="PANTHER" id="PTHR33648:SF15">
    <property type="entry name" value="OS04G0572800 PROTEIN"/>
    <property type="match status" value="1"/>
</dbReference>
<protein>
    <recommendedName>
        <fullName evidence="4">LysM domain-containing protein</fullName>
    </recommendedName>
</protein>
<dbReference type="Gene3D" id="3.10.350.10">
    <property type="entry name" value="LysM domain"/>
    <property type="match status" value="1"/>
</dbReference>
<dbReference type="InterPro" id="IPR018392">
    <property type="entry name" value="LysM"/>
</dbReference>
<proteinExistence type="predicted"/>
<dbReference type="AlphaFoldDB" id="A0AAF1AWZ8"/>